<feature type="domain" description="REM-1" evidence="44">
    <location>
        <begin position="203"/>
        <end position="283"/>
    </location>
</feature>
<evidence type="ECO:0000259" key="44">
    <source>
        <dbReference type="PROSITE" id="PS51860"/>
    </source>
</evidence>
<dbReference type="GO" id="GO:0070161">
    <property type="term" value="C:anchoring junction"/>
    <property type="evidence" value="ECO:0007669"/>
    <property type="project" value="UniProtKB-SubCell"/>
</dbReference>
<keyword evidence="31" id="KW-0131">Cell cycle</keyword>
<feature type="domain" description="REM-1" evidence="44">
    <location>
        <begin position="33"/>
        <end position="109"/>
    </location>
</feature>
<name>A0A8C5TXV6_9PASS</name>
<dbReference type="GO" id="GO:0032154">
    <property type="term" value="C:cleavage furrow"/>
    <property type="evidence" value="ECO:0007669"/>
    <property type="project" value="UniProtKB-SubCell"/>
</dbReference>
<dbReference type="Gene3D" id="1.10.510.10">
    <property type="entry name" value="Transferase(Phosphotransferase) domain 1"/>
    <property type="match status" value="1"/>
</dbReference>
<keyword evidence="22" id="KW-0965">Cell junction</keyword>
<dbReference type="FunFam" id="1.10.287.160:FF:000001">
    <property type="entry name" value="Putative serine/threonine-protein kinase N2"/>
    <property type="match status" value="1"/>
</dbReference>
<evidence type="ECO:0000256" key="29">
    <source>
        <dbReference type="ARBA" id="ARBA00023242"/>
    </source>
</evidence>
<dbReference type="Pfam" id="PF00069">
    <property type="entry name" value="Pkinase"/>
    <property type="match status" value="1"/>
</dbReference>
<evidence type="ECO:0000256" key="33">
    <source>
        <dbReference type="ARBA" id="ARBA00047470"/>
    </source>
</evidence>
<dbReference type="GO" id="GO:0006915">
    <property type="term" value="P:apoptotic process"/>
    <property type="evidence" value="ECO:0007669"/>
    <property type="project" value="UniProtKB-KW"/>
</dbReference>
<dbReference type="AlphaFoldDB" id="A0A8C5TXV6"/>
<dbReference type="GO" id="GO:0005634">
    <property type="term" value="C:nucleus"/>
    <property type="evidence" value="ECO:0007669"/>
    <property type="project" value="UniProtKB-SubCell"/>
</dbReference>
<dbReference type="InterPro" id="IPR017441">
    <property type="entry name" value="Protein_kinase_ATP_BS"/>
</dbReference>
<reference evidence="45" key="1">
    <citation type="submission" date="2025-08" db="UniProtKB">
        <authorList>
            <consortium name="Ensembl"/>
        </authorList>
    </citation>
    <scope>IDENTIFICATION</scope>
</reference>
<dbReference type="InterPro" id="IPR037313">
    <property type="entry name" value="PKN_HR1_1"/>
</dbReference>
<evidence type="ECO:0000256" key="34">
    <source>
        <dbReference type="ARBA" id="ARBA00072339"/>
    </source>
</evidence>
<feature type="domain" description="AGC-kinase C-terminal" evidence="43">
    <location>
        <begin position="870"/>
        <end position="937"/>
    </location>
</feature>
<evidence type="ECO:0000313" key="45">
    <source>
        <dbReference type="Ensembl" id="ENSMCSP00000012350.1"/>
    </source>
</evidence>
<dbReference type="PROSITE" id="PS00107">
    <property type="entry name" value="PROTEIN_KINASE_ATP"/>
    <property type="match status" value="1"/>
</dbReference>
<evidence type="ECO:0000256" key="9">
    <source>
        <dbReference type="ARBA" id="ARBA00012429"/>
    </source>
</evidence>
<dbReference type="Pfam" id="PF02185">
    <property type="entry name" value="HR1"/>
    <property type="match status" value="3"/>
</dbReference>
<keyword evidence="27" id="KW-0804">Transcription</keyword>
<evidence type="ECO:0000256" key="35">
    <source>
        <dbReference type="ARBA" id="ARBA00075878"/>
    </source>
</evidence>
<dbReference type="PROSITE" id="PS51860">
    <property type="entry name" value="REM_1"/>
    <property type="match status" value="3"/>
</dbReference>
<keyword evidence="24" id="KW-0805">Transcription regulation</keyword>
<dbReference type="CDD" id="cd11631">
    <property type="entry name" value="HR1_PKN2_2"/>
    <property type="match status" value="1"/>
</dbReference>
<evidence type="ECO:0000256" key="2">
    <source>
        <dbReference type="ARBA" id="ARBA00004214"/>
    </source>
</evidence>
<keyword evidence="17 39" id="KW-0547">Nucleotide-binding</keyword>
<dbReference type="PANTHER" id="PTHR24351">
    <property type="entry name" value="RIBOSOMAL PROTEIN S6 KINASE"/>
    <property type="match status" value="1"/>
</dbReference>
<feature type="coiled-coil region" evidence="40">
    <location>
        <begin position="49"/>
        <end position="106"/>
    </location>
</feature>
<dbReference type="PROSITE" id="PS51285">
    <property type="entry name" value="AGC_KINASE_CTER"/>
    <property type="match status" value="1"/>
</dbReference>
<evidence type="ECO:0000256" key="6">
    <source>
        <dbReference type="ARBA" id="ARBA00004510"/>
    </source>
</evidence>
<evidence type="ECO:0000256" key="31">
    <source>
        <dbReference type="ARBA" id="ARBA00023306"/>
    </source>
</evidence>
<accession>A0A8C5TXV6</accession>
<feature type="compositionally biased region" description="Low complexity" evidence="41">
    <location>
        <begin position="363"/>
        <end position="379"/>
    </location>
</feature>
<feature type="region of interest" description="Disordered" evidence="41">
    <location>
        <begin position="361"/>
        <end position="381"/>
    </location>
</feature>
<comment type="catalytic activity">
    <reaction evidence="32">
        <text>L-threonyl-[protein] + ATP = O-phospho-L-threonyl-[protein] + ADP + H(+)</text>
        <dbReference type="Rhea" id="RHEA:46608"/>
        <dbReference type="Rhea" id="RHEA-COMP:11060"/>
        <dbReference type="Rhea" id="RHEA-COMP:11605"/>
        <dbReference type="ChEBI" id="CHEBI:15378"/>
        <dbReference type="ChEBI" id="CHEBI:30013"/>
        <dbReference type="ChEBI" id="CHEBI:30616"/>
        <dbReference type="ChEBI" id="CHEBI:61977"/>
        <dbReference type="ChEBI" id="CHEBI:456216"/>
        <dbReference type="EC" id="2.7.11.13"/>
    </reaction>
</comment>
<organism evidence="45 46">
    <name type="scientific">Malurus cyaneus samueli</name>
    <dbReference type="NCBI Taxonomy" id="2593467"/>
    <lineage>
        <taxon>Eukaryota</taxon>
        <taxon>Metazoa</taxon>
        <taxon>Chordata</taxon>
        <taxon>Craniata</taxon>
        <taxon>Vertebrata</taxon>
        <taxon>Euteleostomi</taxon>
        <taxon>Archelosauria</taxon>
        <taxon>Archosauria</taxon>
        <taxon>Dinosauria</taxon>
        <taxon>Saurischia</taxon>
        <taxon>Theropoda</taxon>
        <taxon>Coelurosauria</taxon>
        <taxon>Aves</taxon>
        <taxon>Neognathae</taxon>
        <taxon>Neoaves</taxon>
        <taxon>Telluraves</taxon>
        <taxon>Australaves</taxon>
        <taxon>Passeriformes</taxon>
        <taxon>Meliphagoidea</taxon>
        <taxon>Maluridae</taxon>
        <taxon>Malurus</taxon>
    </lineage>
</organism>
<keyword evidence="25 38" id="KW-0175">Coiled coil</keyword>
<evidence type="ECO:0000256" key="11">
    <source>
        <dbReference type="ARBA" id="ARBA00022527"/>
    </source>
</evidence>
<dbReference type="CDD" id="cd11622">
    <property type="entry name" value="HR1_PKN_1"/>
    <property type="match status" value="1"/>
</dbReference>
<dbReference type="FunFam" id="1.10.287.160:FF:000003">
    <property type="entry name" value="Putative serine/threonine-protein kinase N2"/>
    <property type="match status" value="1"/>
</dbReference>
<reference evidence="45" key="2">
    <citation type="submission" date="2025-09" db="UniProtKB">
        <authorList>
            <consortium name="Ensembl"/>
        </authorList>
    </citation>
    <scope>IDENTIFICATION</scope>
</reference>
<evidence type="ECO:0000256" key="21">
    <source>
        <dbReference type="ARBA" id="ARBA00022889"/>
    </source>
</evidence>
<dbReference type="Gene3D" id="3.30.200.20">
    <property type="entry name" value="Phosphorylase Kinase, domain 1"/>
    <property type="match status" value="1"/>
</dbReference>
<evidence type="ECO:0000256" key="40">
    <source>
        <dbReference type="SAM" id="Coils"/>
    </source>
</evidence>
<evidence type="ECO:0000256" key="32">
    <source>
        <dbReference type="ARBA" id="ARBA00047272"/>
    </source>
</evidence>
<keyword evidence="15" id="KW-0053">Apoptosis</keyword>
<dbReference type="InterPro" id="IPR011072">
    <property type="entry name" value="HR1_rho-bd"/>
</dbReference>
<keyword evidence="10" id="KW-0963">Cytoplasm</keyword>
<evidence type="ECO:0000256" key="13">
    <source>
        <dbReference type="ARBA" id="ARBA00022618"/>
    </source>
</evidence>
<dbReference type="CDD" id="cd05589">
    <property type="entry name" value="STKc_PKN"/>
    <property type="match status" value="1"/>
</dbReference>
<keyword evidence="26" id="KW-0472">Membrane</keyword>
<comment type="similarity">
    <text evidence="8">Belongs to the protein kinase superfamily. AGC Ser/Thr protein kinase family. PKC subfamily.</text>
</comment>
<evidence type="ECO:0000256" key="4">
    <source>
        <dbReference type="ARBA" id="ARBA00004282"/>
    </source>
</evidence>
<dbReference type="Ensembl" id="ENSMCST00000012671.1">
    <property type="protein sequence ID" value="ENSMCSP00000012350.1"/>
    <property type="gene ID" value="ENSMCSG00000006208.1"/>
</dbReference>
<evidence type="ECO:0000256" key="39">
    <source>
        <dbReference type="PROSITE-ProRule" id="PRU10141"/>
    </source>
</evidence>
<dbReference type="GO" id="GO:0004697">
    <property type="term" value="F:diacylglycerol-dependent serine/threonine kinase activity"/>
    <property type="evidence" value="ECO:0007669"/>
    <property type="project" value="UniProtKB-EC"/>
</dbReference>
<evidence type="ECO:0000259" key="42">
    <source>
        <dbReference type="PROSITE" id="PS50011"/>
    </source>
</evidence>
<protein>
    <recommendedName>
        <fullName evidence="34">Serine/threonine-protein kinase N2</fullName>
        <ecNumber evidence="9">2.7.11.13</ecNumber>
    </recommendedName>
    <alternativeName>
        <fullName evidence="37">PKN gamma</fullName>
    </alternativeName>
    <alternativeName>
        <fullName evidence="35">Protein kinase C-like 2</fullName>
    </alternativeName>
    <alternativeName>
        <fullName evidence="36">Protein-kinase C-related kinase 2</fullName>
    </alternativeName>
</protein>
<keyword evidence="11" id="KW-0723">Serine/threonine-protein kinase</keyword>
<evidence type="ECO:0000256" key="38">
    <source>
        <dbReference type="PROSITE-ProRule" id="PRU01207"/>
    </source>
</evidence>
<dbReference type="SUPFAM" id="SSF46585">
    <property type="entry name" value="HR1 repeat"/>
    <property type="match status" value="3"/>
</dbReference>
<evidence type="ECO:0000256" key="19">
    <source>
        <dbReference type="ARBA" id="ARBA00022794"/>
    </source>
</evidence>
<evidence type="ECO:0000256" key="12">
    <source>
        <dbReference type="ARBA" id="ARBA00022553"/>
    </source>
</evidence>
<dbReference type="FunFam" id="3.30.200.20:FF:000478">
    <property type="entry name" value="Serine/threonine-protein kinase N2"/>
    <property type="match status" value="1"/>
</dbReference>
<dbReference type="EC" id="2.7.11.13" evidence="9"/>
<dbReference type="GO" id="GO:0030027">
    <property type="term" value="C:lamellipodium"/>
    <property type="evidence" value="ECO:0007669"/>
    <property type="project" value="UniProtKB-SubCell"/>
</dbReference>
<keyword evidence="12" id="KW-0597">Phosphoprotein</keyword>
<dbReference type="Pfam" id="PF00433">
    <property type="entry name" value="Pkinase_C"/>
    <property type="match status" value="1"/>
</dbReference>
<evidence type="ECO:0000256" key="3">
    <source>
        <dbReference type="ARBA" id="ARBA00004245"/>
    </source>
</evidence>
<dbReference type="GO" id="GO:0051301">
    <property type="term" value="P:cell division"/>
    <property type="evidence" value="ECO:0007669"/>
    <property type="project" value="UniProtKB-KW"/>
</dbReference>
<dbReference type="PROSITE" id="PS00108">
    <property type="entry name" value="PROTEIN_KINASE_ST"/>
    <property type="match status" value="1"/>
</dbReference>
<dbReference type="GO" id="GO:0005856">
    <property type="term" value="C:cytoskeleton"/>
    <property type="evidence" value="ECO:0007669"/>
    <property type="project" value="UniProtKB-SubCell"/>
</dbReference>
<dbReference type="InterPro" id="IPR017892">
    <property type="entry name" value="Pkinase_C"/>
</dbReference>
<evidence type="ECO:0000256" key="17">
    <source>
        <dbReference type="ARBA" id="ARBA00022741"/>
    </source>
</evidence>
<sequence>MASNAAEREILFTELQGDAKGLVTSENVSTGQKLDFSDTMVQQKLDEIKDQIKREIRKELKIKEGAENLRRVTTDKKNLAYVDNILKKSNKKLEDLHHKLQELNAHIVVTDLEDVADCPTTPDTPNSDPRFSTNNRLMALKKQLDIELKVKQGAENMIQMYSNGSSKDRKLLATAQQMLQDSKTKIEVIRMQILQAVQTNELAFDNAKPVISPLELRMEELRHHFRIEYAVAEGAKNVMKLLGSGKVTDRKALSEAQARFNESSQKLDLLKYSLEQRLNELPKNHPKSSIIIEELSLVSSPTLSPRQSVISTQNQYSTLSKPAALTGTLEVRLMGCQDILENVPGRSKATSITLPGWSPNEARSSFISRPSKSKSGSSRNLLKTDDLSNEVCAVLKLDNTVVGQTSWKPISNQSWDQKFTLELDRVTFFNPVIERRPKLQRQKKIFSKQQGKTFLRAPQMNINIATWGRLVRRAIPTVNHSGTFSPQAPVPATGSVVDAQLAELTLPAGDSPVAKLDFELEPEPPPAPPRASSLVEICESSSEIKASDVLSQDEVTTFDFENGRNSIVPKLQPEIICESDIPHSDMKYTNTREPEDRRSQQRFQFSLKDFRCCAVLGRGHFGKVLLAEYKNTNEMFAIKALKKGDIVARDEVDSLMCEKRIFETVNSVRHPFLVNLFACFQTKDHVCFVMEYAAGGDLMMHIHTDVFSEPRAVFYAACVVLGLQYLHEHKIVYRDLKLDNLLLDTEGFVKIADFGLCKEGMGFGDRTSTFCGTPEFLAPEVLTETSYTRAVDWWGLGVLIYEMLVGESPFPGDDEEEVFDSIVNDEVRYPRFLSTEAISIMRRLLRRNPERRLGAGEKDAEDVKKHHFFRQIDWNALLAKKVKPPFVPTIRGREDVSNFDDEFTSEAPILTPPREPRILSEEEQEMFRDFDYIADWC</sequence>
<keyword evidence="23" id="KW-0007">Acetylation</keyword>
<feature type="binding site" evidence="39">
    <location>
        <position position="639"/>
    </location>
    <ligand>
        <name>ATP</name>
        <dbReference type="ChEBI" id="CHEBI:30616"/>
    </ligand>
</feature>
<evidence type="ECO:0000256" key="16">
    <source>
        <dbReference type="ARBA" id="ARBA00022737"/>
    </source>
</evidence>
<keyword evidence="20 39" id="KW-0067">ATP-binding</keyword>
<keyword evidence="28" id="KW-0206">Cytoskeleton</keyword>
<keyword evidence="29" id="KW-0539">Nucleus</keyword>
<comment type="catalytic activity">
    <reaction evidence="33">
        <text>L-seryl-[protein] + ATP = O-phospho-L-seryl-[protein] + ADP + H(+)</text>
        <dbReference type="Rhea" id="RHEA:17989"/>
        <dbReference type="Rhea" id="RHEA-COMP:9863"/>
        <dbReference type="Rhea" id="RHEA-COMP:11604"/>
        <dbReference type="ChEBI" id="CHEBI:15378"/>
        <dbReference type="ChEBI" id="CHEBI:29999"/>
        <dbReference type="ChEBI" id="CHEBI:30616"/>
        <dbReference type="ChEBI" id="CHEBI:83421"/>
        <dbReference type="ChEBI" id="CHEBI:456216"/>
        <dbReference type="EC" id="2.7.11.13"/>
    </reaction>
</comment>
<keyword evidence="14" id="KW-0808">Transferase</keyword>
<dbReference type="SMART" id="SM00742">
    <property type="entry name" value="Hr1"/>
    <property type="match status" value="3"/>
</dbReference>
<dbReference type="PROSITE" id="PS50011">
    <property type="entry name" value="PROTEIN_KINASE_DOM"/>
    <property type="match status" value="1"/>
</dbReference>
<evidence type="ECO:0000259" key="43">
    <source>
        <dbReference type="PROSITE" id="PS51285"/>
    </source>
</evidence>
<evidence type="ECO:0000256" key="23">
    <source>
        <dbReference type="ARBA" id="ARBA00022990"/>
    </source>
</evidence>
<keyword evidence="13" id="KW-0132">Cell division</keyword>
<evidence type="ECO:0000256" key="14">
    <source>
        <dbReference type="ARBA" id="ARBA00022679"/>
    </source>
</evidence>
<evidence type="ECO:0000256" key="22">
    <source>
        <dbReference type="ARBA" id="ARBA00022949"/>
    </source>
</evidence>
<dbReference type="FunFam" id="1.10.287.160:FF:000002">
    <property type="entry name" value="Putative serine/threonine-protein kinase N2"/>
    <property type="match status" value="1"/>
</dbReference>
<dbReference type="Gene3D" id="1.10.287.160">
    <property type="entry name" value="HR1 repeat"/>
    <property type="match status" value="3"/>
</dbReference>
<evidence type="ECO:0000256" key="8">
    <source>
        <dbReference type="ARBA" id="ARBA00005490"/>
    </source>
</evidence>
<evidence type="ECO:0000256" key="18">
    <source>
        <dbReference type="ARBA" id="ARBA00022777"/>
    </source>
</evidence>
<dbReference type="InterPro" id="IPR000961">
    <property type="entry name" value="AGC-kinase_C"/>
</dbReference>
<evidence type="ECO:0000256" key="25">
    <source>
        <dbReference type="ARBA" id="ARBA00023054"/>
    </source>
</evidence>
<evidence type="ECO:0000256" key="15">
    <source>
        <dbReference type="ARBA" id="ARBA00022703"/>
    </source>
</evidence>
<evidence type="ECO:0000256" key="36">
    <source>
        <dbReference type="ARBA" id="ARBA00080561"/>
    </source>
</evidence>
<dbReference type="GO" id="GO:0007165">
    <property type="term" value="P:signal transduction"/>
    <property type="evidence" value="ECO:0007669"/>
    <property type="project" value="InterPro"/>
</dbReference>
<dbReference type="InterPro" id="IPR011009">
    <property type="entry name" value="Kinase-like_dom_sf"/>
</dbReference>
<dbReference type="FunFam" id="1.10.510.10:FF:000038">
    <property type="entry name" value="serine/threonine-protein kinase N2 isoform X1"/>
    <property type="match status" value="1"/>
</dbReference>
<evidence type="ECO:0000256" key="1">
    <source>
        <dbReference type="ARBA" id="ARBA00004123"/>
    </source>
</evidence>
<dbReference type="InterPro" id="IPR036274">
    <property type="entry name" value="HR1_rpt_sf"/>
</dbReference>
<evidence type="ECO:0000256" key="5">
    <source>
        <dbReference type="ARBA" id="ARBA00004370"/>
    </source>
</evidence>
<evidence type="ECO:0000313" key="46">
    <source>
        <dbReference type="Proteomes" id="UP000694560"/>
    </source>
</evidence>
<keyword evidence="46" id="KW-1185">Reference proteome</keyword>
<keyword evidence="21" id="KW-0130">Cell adhesion</keyword>
<dbReference type="InterPro" id="IPR000719">
    <property type="entry name" value="Prot_kinase_dom"/>
</dbReference>
<evidence type="ECO:0000256" key="26">
    <source>
        <dbReference type="ARBA" id="ARBA00023136"/>
    </source>
</evidence>
<dbReference type="InterPro" id="IPR008271">
    <property type="entry name" value="Ser/Thr_kinase_AS"/>
</dbReference>
<evidence type="ECO:0000256" key="10">
    <source>
        <dbReference type="ARBA" id="ARBA00022490"/>
    </source>
</evidence>
<evidence type="ECO:0000256" key="24">
    <source>
        <dbReference type="ARBA" id="ARBA00023015"/>
    </source>
</evidence>
<comment type="subcellular location">
    <subcellularLocation>
        <location evidence="4">Cell junction</location>
    </subcellularLocation>
    <subcellularLocation>
        <location evidence="6">Cell projection</location>
        <location evidence="6">Lamellipodium</location>
    </subcellularLocation>
    <subcellularLocation>
        <location evidence="7">Cleavage furrow</location>
    </subcellularLocation>
    <subcellularLocation>
        <location evidence="3">Cytoplasm</location>
        <location evidence="3">Cytoskeleton</location>
    </subcellularLocation>
    <subcellularLocation>
        <location evidence="5">Membrane</location>
    </subcellularLocation>
    <subcellularLocation>
        <location evidence="2">Midbody</location>
    </subcellularLocation>
    <subcellularLocation>
        <location evidence="1">Nucleus</location>
    </subcellularLocation>
</comment>
<evidence type="ECO:0000256" key="7">
    <source>
        <dbReference type="ARBA" id="ARBA00004626"/>
    </source>
</evidence>
<dbReference type="GO" id="GO:0005524">
    <property type="term" value="F:ATP binding"/>
    <property type="evidence" value="ECO:0007669"/>
    <property type="project" value="UniProtKB-UniRule"/>
</dbReference>
<evidence type="ECO:0000256" key="37">
    <source>
        <dbReference type="ARBA" id="ARBA00081276"/>
    </source>
</evidence>
<dbReference type="GO" id="GO:0030496">
    <property type="term" value="C:midbody"/>
    <property type="evidence" value="ECO:0007669"/>
    <property type="project" value="UniProtKB-SubCell"/>
</dbReference>
<dbReference type="SMART" id="SM00220">
    <property type="entry name" value="S_TKc"/>
    <property type="match status" value="1"/>
</dbReference>
<feature type="domain" description="Protein kinase" evidence="42">
    <location>
        <begin position="610"/>
        <end position="869"/>
    </location>
</feature>
<keyword evidence="19" id="KW-0970">Cilium biogenesis/degradation</keyword>
<keyword evidence="16" id="KW-0677">Repeat</keyword>
<dbReference type="Proteomes" id="UP000694560">
    <property type="component" value="Unplaced"/>
</dbReference>
<feature type="domain" description="REM-1" evidence="44">
    <location>
        <begin position="121"/>
        <end position="202"/>
    </location>
</feature>
<dbReference type="SUPFAM" id="SSF56112">
    <property type="entry name" value="Protein kinase-like (PK-like)"/>
    <property type="match status" value="1"/>
</dbReference>
<evidence type="ECO:0000256" key="20">
    <source>
        <dbReference type="ARBA" id="ARBA00022840"/>
    </source>
</evidence>
<keyword evidence="30" id="KW-0966">Cell projection</keyword>
<evidence type="ECO:0000256" key="41">
    <source>
        <dbReference type="SAM" id="MobiDB-lite"/>
    </source>
</evidence>
<evidence type="ECO:0000256" key="28">
    <source>
        <dbReference type="ARBA" id="ARBA00023212"/>
    </source>
</evidence>
<dbReference type="GO" id="GO:0031267">
    <property type="term" value="F:small GTPase binding"/>
    <property type="evidence" value="ECO:0007669"/>
    <property type="project" value="InterPro"/>
</dbReference>
<dbReference type="GO" id="GO:0007155">
    <property type="term" value="P:cell adhesion"/>
    <property type="evidence" value="ECO:0007669"/>
    <property type="project" value="UniProtKB-KW"/>
</dbReference>
<proteinExistence type="inferred from homology"/>
<dbReference type="GO" id="GO:0030030">
    <property type="term" value="P:cell projection organization"/>
    <property type="evidence" value="ECO:0007669"/>
    <property type="project" value="UniProtKB-KW"/>
</dbReference>
<dbReference type="SMART" id="SM00133">
    <property type="entry name" value="S_TK_X"/>
    <property type="match status" value="1"/>
</dbReference>
<evidence type="ECO:0000256" key="27">
    <source>
        <dbReference type="ARBA" id="ARBA00023163"/>
    </source>
</evidence>
<keyword evidence="18" id="KW-0418">Kinase</keyword>
<evidence type="ECO:0000256" key="30">
    <source>
        <dbReference type="ARBA" id="ARBA00023273"/>
    </source>
</evidence>